<dbReference type="GO" id="GO:0005509">
    <property type="term" value="F:calcium ion binding"/>
    <property type="evidence" value="ECO:0007669"/>
    <property type="project" value="InterPro"/>
</dbReference>
<accession>A0A2D2Q3H1</accession>
<sequence length="183" mass="19867">MVQRFLATVVAIVVVLLTGCSATSGLQAFVDSYDGYEFLYPRGWVQVQVDGPADVVFHDIIQTTENVSVVVNSVSSTQSLEDLGSPEEVGDRLLRNIIAPSESGRSSALIGASSQKADGKTYYILEYAVTLPGDAQTARQRHNLSSITLSRGNVYTLSVSAPEERWPKVEDQFKAIVASFTVY</sequence>
<dbReference type="PROSITE" id="PS51257">
    <property type="entry name" value="PROKAR_LIPOPROTEIN"/>
    <property type="match status" value="1"/>
</dbReference>
<dbReference type="GO" id="GO:0009654">
    <property type="term" value="C:photosystem II oxygen evolving complex"/>
    <property type="evidence" value="ECO:0007669"/>
    <property type="project" value="InterPro"/>
</dbReference>
<dbReference type="PANTHER" id="PTHR31407">
    <property type="match status" value="1"/>
</dbReference>
<dbReference type="NCBIfam" id="NF040946">
    <property type="entry name" value="PSII_PsbP"/>
    <property type="match status" value="1"/>
</dbReference>
<dbReference type="InterPro" id="IPR002683">
    <property type="entry name" value="PsbP_C"/>
</dbReference>
<evidence type="ECO:0000256" key="1">
    <source>
        <dbReference type="SAM" id="SignalP"/>
    </source>
</evidence>
<feature type="domain" description="PsbP C-terminal" evidence="2">
    <location>
        <begin position="24"/>
        <end position="182"/>
    </location>
</feature>
<evidence type="ECO:0000313" key="4">
    <source>
        <dbReference type="Proteomes" id="UP000231057"/>
    </source>
</evidence>
<dbReference type="GO" id="GO:0015979">
    <property type="term" value="P:photosynthesis"/>
    <property type="evidence" value="ECO:0007669"/>
    <property type="project" value="InterPro"/>
</dbReference>
<evidence type="ECO:0000259" key="2">
    <source>
        <dbReference type="Pfam" id="PF01789"/>
    </source>
</evidence>
<proteinExistence type="predicted"/>
<dbReference type="InterPro" id="IPR016123">
    <property type="entry name" value="Mog1/PsbP_a/b/a-sand"/>
</dbReference>
<feature type="chain" id="PRO_5013568478" evidence="1">
    <location>
        <begin position="29"/>
        <end position="183"/>
    </location>
</feature>
<dbReference type="Proteomes" id="UP000231057">
    <property type="component" value="Chromosome"/>
</dbReference>
<dbReference type="SUPFAM" id="SSF55724">
    <property type="entry name" value="Mog1p/PsbP-like"/>
    <property type="match status" value="1"/>
</dbReference>
<dbReference type="GO" id="GO:0019898">
    <property type="term" value="C:extrinsic component of membrane"/>
    <property type="evidence" value="ECO:0007669"/>
    <property type="project" value="InterPro"/>
</dbReference>
<keyword evidence="4" id="KW-1185">Reference proteome</keyword>
<keyword evidence="1" id="KW-0732">Signal</keyword>
<dbReference type="KEGG" id="slw:BRW62_10270"/>
<protein>
    <submittedName>
        <fullName evidence="3">Photosystem II oxygen evolving complex protein PsbP</fullName>
    </submittedName>
</protein>
<dbReference type="RefSeq" id="WP_099799398.1">
    <property type="nucleotide sequence ID" value="NZ_CP018092.1"/>
</dbReference>
<dbReference type="PANTHER" id="PTHR31407:SF16">
    <property type="entry name" value="PSBP DOMAIN-CONTAINING PROTEIN 7, CHLOROPLASTIC"/>
    <property type="match status" value="1"/>
</dbReference>
<organism evidence="3 4">
    <name type="scientific">Parathermosynechococcus lividus PCC 6715</name>
    <dbReference type="NCBI Taxonomy" id="1917166"/>
    <lineage>
        <taxon>Bacteria</taxon>
        <taxon>Bacillati</taxon>
        <taxon>Cyanobacteriota</taxon>
        <taxon>Cyanophyceae</taxon>
        <taxon>Acaryochloridales</taxon>
        <taxon>Thermosynechococcaceae</taxon>
        <taxon>Parathermosynechococcus</taxon>
    </lineage>
</organism>
<dbReference type="Gene3D" id="3.40.1000.10">
    <property type="entry name" value="Mog1/PsbP, alpha/beta/alpha sandwich"/>
    <property type="match status" value="1"/>
</dbReference>
<reference evidence="3 4" key="1">
    <citation type="submission" date="2016-11" db="EMBL/GenBank/DDBJ databases">
        <title>Complete genome sequence of thermophilic cyanobacteria strain Synechococcus sp. PCC6715.</title>
        <authorList>
            <person name="Tang J."/>
            <person name="Daroch M."/>
            <person name="Liang Y."/>
            <person name="Jiang D."/>
            <person name="Shah M."/>
        </authorList>
    </citation>
    <scope>NUCLEOTIDE SEQUENCE [LARGE SCALE GENOMIC DNA]</scope>
    <source>
        <strain evidence="3 4">PCC 6715</strain>
    </source>
</reference>
<dbReference type="Pfam" id="PF01789">
    <property type="entry name" value="PsbP"/>
    <property type="match status" value="1"/>
</dbReference>
<name>A0A2D2Q3H1_PARLV</name>
<dbReference type="EMBL" id="CP018092">
    <property type="protein sequence ID" value="ATS19056.1"/>
    <property type="molecule type" value="Genomic_DNA"/>
</dbReference>
<dbReference type="AlphaFoldDB" id="A0A2D2Q3H1"/>
<reference evidence="4" key="2">
    <citation type="journal article" date="2022" name="Front. Microbiol.">
        <title>Comparative Genomic Analysis Revealed Distinct Molecular Components and Organization of CO2-Concentrating Mechanism in Thermophilic Cyanobacteria.</title>
        <authorList>
            <person name="Tang J."/>
            <person name="Zhou H."/>
            <person name="Yao D."/>
            <person name="Riaz S."/>
            <person name="You D."/>
            <person name="Klepacz-Smolka A."/>
            <person name="Daroch M."/>
        </authorList>
    </citation>
    <scope>NUCLEOTIDE SEQUENCE [LARGE SCALE GENOMIC DNA]</scope>
    <source>
        <strain evidence="4">PCC 6715</strain>
    </source>
</reference>
<gene>
    <name evidence="3" type="ORF">BRW62_10270</name>
</gene>
<dbReference type="OrthoDB" id="540197at2"/>
<evidence type="ECO:0000313" key="3">
    <source>
        <dbReference type="EMBL" id="ATS19056.1"/>
    </source>
</evidence>
<feature type="signal peptide" evidence="1">
    <location>
        <begin position="1"/>
        <end position="28"/>
    </location>
</feature>